<evidence type="ECO:0000313" key="2">
    <source>
        <dbReference type="EMBL" id="OAA65955.1"/>
    </source>
</evidence>
<sequence>MEALLGAADSDGPQCRSVDDLKAKIAQLFVGKVSETRAEHVSASFDIPGVVALNLGAATGHNGREAVVLGSAEGNTGDPASGGGGGGNHLNPLIRNVVNVRDVVMNQPEEKPIMQRAVAGFLIMSVRQADGSMWDMQSTTRAAQGWTITYVCQNSLGCWLKAHKHRHVVGQSIHEDMSDTISLSRPAFDCRGMVSITFSRFSRSIVVKYEHTNFHRTVAEMAKFFPPPRPPSPLPILAGAAPGSTSKRQRAAGDEQGNGTPKAKKAKRASAAGTNGGPDGEEGAPKRKRTTKNALAATATAATQALAALGVEGGATVDGGSAGLATGDETAEQTTTGANGNTPKKPRKPQDPTKKKRNQKSDAAGGAAGDANGGVANTSTATANLMMDLGIDVTAGSDMNDSAVAEALLRHLNEFPEDNTESASAILDAVLEHTRTTEVGPQAMHESPAGAAATSDARGSSNSASGATGQQPASSTGEFSQAQDAASATAQEATTASATTMTTDARVPAYELVTEAEVSSLRKQTAIRLLSERNVDPATLNREQFCTFANQAPSLQKESLELFAQYGAERLAIVPAGNQSNAGNQGSTSSSAQASHTRAPATQATPAPPPAPTAVPATQPMTAQPDTPANNTKKATRRPRKSKQSQDDAAAAAAAAGSIASPATYTAPPGHQSKEGEPHGSWANMLSTTTSAPQPQQLSTAAIDTTPATASGRKKQAAPGSRRKSASNTVQQSPSQVGAVDEGWGHTQTSASDKPAKAPRKPRQRKKGPAAAEPAESNPSPALTAQPDCNNNNNAGPQTQQATEMSPQFHGTYPTVNAQLQQQQQQLQQVANAASAGMRASPTASNTAGAQQRPQQSQRASSILSPPVMNTAQPSPVLSGYHTSTQQNAAAAGHPLSYTQNAGLARGATAAAANEASVTTTGTNAGAGSGAVAGGDGAGYGQYSYARTSTDSSASQTNQANPRLAFDNYAYDYSRRPDAPTYTNDFSDYGRHSGDASSSASGTTRTAASLTTATTADYPNALPQTYSGNGNTNNNNNSNINNNSGNNNNQWPTTDAGGNATNHNAYGSTTQRAASTETTVSAASYDLPRPSEWSGMSSVQTNVMMANVGRKSPSNLEYAQLLQERQRKQAQQQQQQQQKQAYAQQQQHRQQRSHPQEQHQQHPQKQVNVQQPSAQSSQQLENWRNYATTQAASSQPQAYASSGGGGNGGHDGRGVGNSNQNNNNNGNGNNGANGNNHGYTPTMSPQMHLPSTAAGATRHHLANNGAYLHQNQHSQQTQTQQHQQQHQYQYRQQSHRPQAQLPQQNRTAMGLDGGGRAYNHDSNDIYEMPRRSQGT</sequence>
<feature type="region of interest" description="Disordered" evidence="1">
    <location>
        <begin position="982"/>
        <end position="1093"/>
    </location>
</feature>
<feature type="compositionally biased region" description="Low complexity" evidence="1">
    <location>
        <begin position="1216"/>
        <end position="1238"/>
    </location>
</feature>
<feature type="compositionally biased region" description="Polar residues" evidence="1">
    <location>
        <begin position="1172"/>
        <end position="1189"/>
    </location>
</feature>
<dbReference type="PANTHER" id="PTHR16148:SF23">
    <property type="entry name" value="B BOX-TYPE DOMAIN-CONTAINING PROTEIN-RELATED"/>
    <property type="match status" value="1"/>
</dbReference>
<dbReference type="PANTHER" id="PTHR16148">
    <property type="entry name" value="NF-KAPPA-B-REPRESSING FACTOR-RELATED"/>
    <property type="match status" value="1"/>
</dbReference>
<feature type="region of interest" description="Disordered" evidence="1">
    <location>
        <begin position="438"/>
        <end position="500"/>
    </location>
</feature>
<feature type="region of interest" description="Disordered" evidence="1">
    <location>
        <begin position="225"/>
        <end position="294"/>
    </location>
</feature>
<dbReference type="EMBL" id="AZHD01000003">
    <property type="protein sequence ID" value="OAA65955.1"/>
    <property type="molecule type" value="Genomic_DNA"/>
</dbReference>
<feature type="compositionally biased region" description="Low complexity" evidence="1">
    <location>
        <begin position="995"/>
        <end position="1017"/>
    </location>
</feature>
<feature type="compositionally biased region" description="Low complexity" evidence="1">
    <location>
        <begin position="1161"/>
        <end position="1171"/>
    </location>
</feature>
<evidence type="ECO:0000256" key="1">
    <source>
        <dbReference type="SAM" id="MobiDB-lite"/>
    </source>
</evidence>
<feature type="compositionally biased region" description="Basic residues" evidence="1">
    <location>
        <begin position="634"/>
        <end position="643"/>
    </location>
</feature>
<feature type="compositionally biased region" description="Low complexity" evidence="1">
    <location>
        <begin position="769"/>
        <end position="782"/>
    </location>
</feature>
<gene>
    <name evidence="2" type="ORF">SPI_02742</name>
</gene>
<feature type="compositionally biased region" description="Polar residues" evidence="1">
    <location>
        <begin position="1059"/>
        <end position="1072"/>
    </location>
</feature>
<protein>
    <submittedName>
        <fullName evidence="2">Uncharacterized protein</fullName>
    </submittedName>
</protein>
<feature type="compositionally biased region" description="Low complexity" evidence="1">
    <location>
        <begin position="1190"/>
        <end position="1201"/>
    </location>
</feature>
<feature type="compositionally biased region" description="Polar residues" evidence="1">
    <location>
        <begin position="787"/>
        <end position="806"/>
    </location>
</feature>
<comment type="caution">
    <text evidence="2">The sequence shown here is derived from an EMBL/GenBank/DDBJ whole genome shotgun (WGS) entry which is preliminary data.</text>
</comment>
<feature type="compositionally biased region" description="Basic and acidic residues" evidence="1">
    <location>
        <begin position="1318"/>
        <end position="1335"/>
    </location>
</feature>
<feature type="compositionally biased region" description="Low complexity" evidence="1">
    <location>
        <begin position="480"/>
        <end position="500"/>
    </location>
</feature>
<dbReference type="OrthoDB" id="3249161at2759"/>
<accession>A0A167Y7Z6</accession>
<feature type="compositionally biased region" description="Polar residues" evidence="1">
    <location>
        <begin position="577"/>
        <end position="596"/>
    </location>
</feature>
<dbReference type="Proteomes" id="UP000076874">
    <property type="component" value="Unassembled WGS sequence"/>
</dbReference>
<feature type="compositionally biased region" description="Low complexity" evidence="1">
    <location>
        <begin position="1073"/>
        <end position="1084"/>
    </location>
</feature>
<feature type="compositionally biased region" description="Low complexity" evidence="1">
    <location>
        <begin position="1027"/>
        <end position="1049"/>
    </location>
</feature>
<name>A0A167Y7Z6_9HYPO</name>
<dbReference type="STRING" id="1081102.A0A167Y7Z6"/>
<feature type="compositionally biased region" description="Basic residues" evidence="1">
    <location>
        <begin position="712"/>
        <end position="725"/>
    </location>
</feature>
<feature type="region of interest" description="Disordered" evidence="1">
    <location>
        <begin position="320"/>
        <end position="374"/>
    </location>
</feature>
<organism evidence="2 3">
    <name type="scientific">Niveomyces insectorum RCEF 264</name>
    <dbReference type="NCBI Taxonomy" id="1081102"/>
    <lineage>
        <taxon>Eukaryota</taxon>
        <taxon>Fungi</taxon>
        <taxon>Dikarya</taxon>
        <taxon>Ascomycota</taxon>
        <taxon>Pezizomycotina</taxon>
        <taxon>Sordariomycetes</taxon>
        <taxon>Hypocreomycetidae</taxon>
        <taxon>Hypocreales</taxon>
        <taxon>Cordycipitaceae</taxon>
        <taxon>Niveomyces</taxon>
    </lineage>
</organism>
<evidence type="ECO:0000313" key="3">
    <source>
        <dbReference type="Proteomes" id="UP000076874"/>
    </source>
</evidence>
<feature type="compositionally biased region" description="Low complexity" evidence="1">
    <location>
        <begin position="850"/>
        <end position="862"/>
    </location>
</feature>
<feature type="compositionally biased region" description="Low complexity" evidence="1">
    <location>
        <begin position="1271"/>
        <end position="1298"/>
    </location>
</feature>
<feature type="compositionally biased region" description="Polar residues" evidence="1">
    <location>
        <begin position="684"/>
        <end position="709"/>
    </location>
</feature>
<proteinExistence type="predicted"/>
<feature type="compositionally biased region" description="Low complexity" evidence="1">
    <location>
        <begin position="1124"/>
        <end position="1148"/>
    </location>
</feature>
<feature type="compositionally biased region" description="Low complexity" evidence="1">
    <location>
        <begin position="614"/>
        <end position="625"/>
    </location>
</feature>
<feature type="compositionally biased region" description="Basic residues" evidence="1">
    <location>
        <begin position="757"/>
        <end position="768"/>
    </location>
</feature>
<reference evidence="2 3" key="1">
    <citation type="journal article" date="2016" name="Genome Biol. Evol.">
        <title>Divergent and convergent evolution of fungal pathogenicity.</title>
        <authorList>
            <person name="Shang Y."/>
            <person name="Xiao G."/>
            <person name="Zheng P."/>
            <person name="Cen K."/>
            <person name="Zhan S."/>
            <person name="Wang C."/>
        </authorList>
    </citation>
    <scope>NUCLEOTIDE SEQUENCE [LARGE SCALE GENOMIC DNA]</scope>
    <source>
        <strain evidence="2 3">RCEF 264</strain>
    </source>
</reference>
<feature type="region of interest" description="Disordered" evidence="1">
    <location>
        <begin position="577"/>
        <end position="891"/>
    </location>
</feature>
<feature type="region of interest" description="Disordered" evidence="1">
    <location>
        <begin position="1271"/>
        <end position="1335"/>
    </location>
</feature>
<feature type="compositionally biased region" description="Polar residues" evidence="1">
    <location>
        <begin position="457"/>
        <end position="479"/>
    </location>
</feature>
<feature type="compositionally biased region" description="Low complexity" evidence="1">
    <location>
        <begin position="819"/>
        <end position="829"/>
    </location>
</feature>
<feature type="region of interest" description="Disordered" evidence="1">
    <location>
        <begin position="1124"/>
        <end position="1250"/>
    </location>
</feature>
<feature type="compositionally biased region" description="Polar residues" evidence="1">
    <location>
        <begin position="726"/>
        <end position="736"/>
    </location>
</feature>
<keyword evidence="3" id="KW-1185">Reference proteome</keyword>
<feature type="compositionally biased region" description="Pro residues" evidence="1">
    <location>
        <begin position="225"/>
        <end position="234"/>
    </location>
</feature>
<feature type="compositionally biased region" description="Polar residues" evidence="1">
    <location>
        <begin position="868"/>
        <end position="889"/>
    </location>
</feature>
<feature type="compositionally biased region" description="Polar residues" evidence="1">
    <location>
        <begin position="332"/>
        <end position="342"/>
    </location>
</feature>